<dbReference type="OrthoDB" id="4848188at2759"/>
<keyword evidence="1" id="KW-0677">Repeat</keyword>
<dbReference type="Pfam" id="PF22939">
    <property type="entry name" value="WHD_GPIID"/>
    <property type="match status" value="1"/>
</dbReference>
<dbReference type="Gene3D" id="3.40.50.300">
    <property type="entry name" value="P-loop containing nucleotide triphosphate hydrolases"/>
    <property type="match status" value="1"/>
</dbReference>
<dbReference type="STRING" id="1237896.T0L775"/>
<dbReference type="PANTHER" id="PTHR10039">
    <property type="entry name" value="AMELOGENIN"/>
    <property type="match status" value="1"/>
</dbReference>
<dbReference type="PANTHER" id="PTHR10039:SF16">
    <property type="entry name" value="GPI INOSITOL-DEACYLASE"/>
    <property type="match status" value="1"/>
</dbReference>
<evidence type="ECO:0000259" key="2">
    <source>
        <dbReference type="Pfam" id="PF22939"/>
    </source>
</evidence>
<feature type="domain" description="GPI inositol-deacylase winged helix" evidence="2">
    <location>
        <begin position="479"/>
        <end position="556"/>
    </location>
</feature>
<dbReference type="HOGENOM" id="CLU_022887_1_0_1"/>
<dbReference type="Pfam" id="PF24883">
    <property type="entry name" value="NPHP3_N"/>
    <property type="match status" value="1"/>
</dbReference>
<comment type="caution">
    <text evidence="4">The sequence shown here is derived from an EMBL/GenBank/DDBJ whole genome shotgun (WGS) entry which is preliminary data.</text>
</comment>
<evidence type="ECO:0000259" key="3">
    <source>
        <dbReference type="Pfam" id="PF24883"/>
    </source>
</evidence>
<evidence type="ECO:0000313" key="5">
    <source>
        <dbReference type="Proteomes" id="UP000015530"/>
    </source>
</evidence>
<accession>T0L775</accession>
<name>T0L775_COLGC</name>
<protein>
    <submittedName>
        <fullName evidence="4">Uncharacterized protein</fullName>
    </submittedName>
</protein>
<evidence type="ECO:0000313" key="4">
    <source>
        <dbReference type="EMBL" id="EQB44120.1"/>
    </source>
</evidence>
<dbReference type="InterPro" id="IPR027417">
    <property type="entry name" value="P-loop_NTPase"/>
</dbReference>
<dbReference type="SUPFAM" id="SSF52540">
    <property type="entry name" value="P-loop containing nucleoside triphosphate hydrolases"/>
    <property type="match status" value="1"/>
</dbReference>
<feature type="domain" description="Nephrocystin 3-like N-terminal" evidence="3">
    <location>
        <begin position="228"/>
        <end position="367"/>
    </location>
</feature>
<proteinExistence type="predicted"/>
<dbReference type="EMBL" id="AMYD01004087">
    <property type="protein sequence ID" value="EQB44120.1"/>
    <property type="molecule type" value="Genomic_DNA"/>
</dbReference>
<gene>
    <name evidence="4" type="ORF">CGLO_17165</name>
</gene>
<dbReference type="Proteomes" id="UP000015530">
    <property type="component" value="Unassembled WGS sequence"/>
</dbReference>
<reference evidence="5" key="1">
    <citation type="journal article" date="2013" name="Mol. Plant Microbe Interact.">
        <title>Global aspects of pacC regulation of pathogenicity genes in Colletotrichum gloeosporioides as revealed by transcriptome analysis.</title>
        <authorList>
            <person name="Alkan N."/>
            <person name="Meng X."/>
            <person name="Friedlander G."/>
            <person name="Reuveni E."/>
            <person name="Sukno S."/>
            <person name="Sherman A."/>
            <person name="Thon M."/>
            <person name="Fluhr R."/>
            <person name="Prusky D."/>
        </authorList>
    </citation>
    <scope>NUCLEOTIDE SEQUENCE [LARGE SCALE GENOMIC DNA]</scope>
    <source>
        <strain evidence="5">Cg-14</strain>
    </source>
</reference>
<sequence length="718" mass="81920">MDDPPNLWARARERLPEDVQEWLSSLDADTEQNLMNAQSIEGLITQAHKKKSEMEAKKRRFAIRVGSRELQFRSHFESMIKWLDKFKGIGDVVSSFDPVHAALPWAAFRFVLQAVTADKEHTDSVLHLLSLVPHYLYSGSVLEALYSRKLPNTTEPQGEMSLDQQSIDKLQEELVKLYTLLLSALEFCHYDFSKSKARRKVAAVFKSSEPAEILGLLQEQHKQAMIFAGAGKTFLTSTVVDHCVENAKDDEIVAFFYCKRDEPNRRNPNDILRSILRQLSTKVTSGDLAAIHPAVIGLPEKLAASGMALNLSTCRTLIAKVMTDYRRITIIVDALDECDRDTRDELMNALNEFVRGNQSIRVFVSSRNDDDIRRHFHSRPVIEIEATDNEGDIFFFVQDELSKDSRWGNLDPSLQQEIKEVFHHKSKGMFQWAALQVRQISRLRAWTGTNIRQQLLAAPRGLKGAYDIVWNQIQEMSKTEKMIAKGALQWVLCAFEPLKTAQLSMLLLLHDDPDEVPTNSSRCEELISSVCGNLLIKDFETEVWRFSHLSAREYVEEHHFPMAEAHSSVATFCLEFLQRSSTWKVLPTPSNPSFHEKYNEIHESERMLRIFAFPGAVSDPDFPDIFESRGFQGICKFGDFRDYAISRTLLHAHQADSPSFKCPKLTAALQEFFGSVNQGGATFQTWNEVFASRVGISRKPLAAMATFGLFYLLREWWV</sequence>
<dbReference type="InterPro" id="IPR054471">
    <property type="entry name" value="GPIID_WHD"/>
</dbReference>
<dbReference type="AlphaFoldDB" id="T0L775"/>
<evidence type="ECO:0000256" key="1">
    <source>
        <dbReference type="ARBA" id="ARBA00022737"/>
    </source>
</evidence>
<dbReference type="InterPro" id="IPR056884">
    <property type="entry name" value="NPHP3-like_N"/>
</dbReference>
<organism evidence="4 5">
    <name type="scientific">Colletotrichum gloeosporioides (strain Cg-14)</name>
    <name type="common">Anthracnose fungus</name>
    <name type="synonym">Glomerella cingulata</name>
    <dbReference type="NCBI Taxonomy" id="1237896"/>
    <lineage>
        <taxon>Eukaryota</taxon>
        <taxon>Fungi</taxon>
        <taxon>Dikarya</taxon>
        <taxon>Ascomycota</taxon>
        <taxon>Pezizomycotina</taxon>
        <taxon>Sordariomycetes</taxon>
        <taxon>Hypocreomycetidae</taxon>
        <taxon>Glomerellales</taxon>
        <taxon>Glomerellaceae</taxon>
        <taxon>Colletotrichum</taxon>
        <taxon>Colletotrichum gloeosporioides species complex</taxon>
    </lineage>
</organism>